<keyword evidence="3" id="KW-1185">Reference proteome</keyword>
<sequence length="123" mass="14128">MHWIKRIGYYLIGLSLGSVVVFFIWKGKDVSFDYGPDARTLKSIRVKKMIYSNDALNTLSKNSLDSTAIQSILLNGDVNFSKSDQRKKPCGEYYISGKYNESNIDFWVIRCDSISTIDKVWLK</sequence>
<dbReference type="Proteomes" id="UP001257277">
    <property type="component" value="Unassembled WGS sequence"/>
</dbReference>
<gene>
    <name evidence="2" type="ORF">RQM59_05795</name>
</gene>
<proteinExistence type="predicted"/>
<keyword evidence="1" id="KW-0812">Transmembrane</keyword>
<keyword evidence="1" id="KW-1133">Transmembrane helix</keyword>
<reference evidence="2 3" key="1">
    <citation type="submission" date="2023-09" db="EMBL/GenBank/DDBJ databases">
        <title>Novel taxa isolated from Blanes Bay.</title>
        <authorList>
            <person name="Rey-Velasco X."/>
            <person name="Lucena T."/>
        </authorList>
    </citation>
    <scope>NUCLEOTIDE SEQUENCE [LARGE SCALE GENOMIC DNA]</scope>
    <source>
        <strain evidence="2 3">S356</strain>
    </source>
</reference>
<name>A0ABU3LEP4_9FLAO</name>
<organism evidence="2 3">
    <name type="scientific">Asprobacillus argus</name>
    <dbReference type="NCBI Taxonomy" id="3076534"/>
    <lineage>
        <taxon>Bacteria</taxon>
        <taxon>Pseudomonadati</taxon>
        <taxon>Bacteroidota</taxon>
        <taxon>Flavobacteriia</taxon>
        <taxon>Flavobacteriales</taxon>
        <taxon>Flavobacteriaceae</taxon>
        <taxon>Asprobacillus</taxon>
    </lineage>
</organism>
<evidence type="ECO:0000256" key="1">
    <source>
        <dbReference type="SAM" id="Phobius"/>
    </source>
</evidence>
<accession>A0ABU3LEP4</accession>
<evidence type="ECO:0000313" key="2">
    <source>
        <dbReference type="EMBL" id="MDT7831883.1"/>
    </source>
</evidence>
<comment type="caution">
    <text evidence="2">The sequence shown here is derived from an EMBL/GenBank/DDBJ whole genome shotgun (WGS) entry which is preliminary data.</text>
</comment>
<keyword evidence="1" id="KW-0472">Membrane</keyword>
<dbReference type="EMBL" id="JAVTTO010000002">
    <property type="protein sequence ID" value="MDT7831883.1"/>
    <property type="molecule type" value="Genomic_DNA"/>
</dbReference>
<feature type="transmembrane region" description="Helical" evidence="1">
    <location>
        <begin position="7"/>
        <end position="25"/>
    </location>
</feature>
<dbReference type="RefSeq" id="WP_349241138.1">
    <property type="nucleotide sequence ID" value="NZ_JAVTTO010000002.1"/>
</dbReference>
<protein>
    <submittedName>
        <fullName evidence="2">DUF4258 domain-containing protein</fullName>
    </submittedName>
</protein>
<evidence type="ECO:0000313" key="3">
    <source>
        <dbReference type="Proteomes" id="UP001257277"/>
    </source>
</evidence>